<evidence type="ECO:0000313" key="2">
    <source>
        <dbReference type="Proteomes" id="UP001268542"/>
    </source>
</evidence>
<evidence type="ECO:0008006" key="3">
    <source>
        <dbReference type="Google" id="ProtNLM"/>
    </source>
</evidence>
<comment type="caution">
    <text evidence="1">The sequence shown here is derived from an EMBL/GenBank/DDBJ whole genome shotgun (WGS) entry which is preliminary data.</text>
</comment>
<evidence type="ECO:0000313" key="1">
    <source>
        <dbReference type="EMBL" id="MDT9594801.1"/>
    </source>
</evidence>
<dbReference type="RefSeq" id="WP_315734936.1">
    <property type="nucleotide sequence ID" value="NZ_JAVYII010000008.1"/>
</dbReference>
<dbReference type="Proteomes" id="UP001268542">
    <property type="component" value="Unassembled WGS sequence"/>
</dbReference>
<protein>
    <recommendedName>
        <fullName evidence="3">Secreted protein</fullName>
    </recommendedName>
</protein>
<reference evidence="1 2" key="1">
    <citation type="submission" date="2023-08" db="EMBL/GenBank/DDBJ databases">
        <title>Nocardioides seae sp. nov., a bacterium isolated from a soil.</title>
        <authorList>
            <person name="Wang X."/>
        </authorList>
    </citation>
    <scope>NUCLEOTIDE SEQUENCE [LARGE SCALE GENOMIC DNA]</scope>
    <source>
        <strain evidence="1 2">YZH12</strain>
    </source>
</reference>
<name>A0ABU3Q114_9ACTN</name>
<accession>A0ABU3Q114</accession>
<keyword evidence="2" id="KW-1185">Reference proteome</keyword>
<organism evidence="1 2">
    <name type="scientific">Nocardioides imazamoxiresistens</name>
    <dbReference type="NCBI Taxonomy" id="3231893"/>
    <lineage>
        <taxon>Bacteria</taxon>
        <taxon>Bacillati</taxon>
        <taxon>Actinomycetota</taxon>
        <taxon>Actinomycetes</taxon>
        <taxon>Propionibacteriales</taxon>
        <taxon>Nocardioidaceae</taxon>
        <taxon>Nocardioides</taxon>
    </lineage>
</organism>
<gene>
    <name evidence="1" type="ORF">RDV89_17065</name>
</gene>
<dbReference type="EMBL" id="JAVYII010000008">
    <property type="protein sequence ID" value="MDT9594801.1"/>
    <property type="molecule type" value="Genomic_DNA"/>
</dbReference>
<proteinExistence type="predicted"/>
<sequence>MSSVSGRGEARKTGLRPWHVLVLLAVALVALSAAGDAFGRAEPTGSYRPALPGDTLADGCYPLPGGAVPDVPYVVRTDGDVATPDGERRHLVLHWSLVDIGAALDGITAPLVDVGYDLTEQAVRGDTATARLVLPGSPDADVAVTLRAFGDDPEVPDPIVRGRAELDLPSTPRVGTAAVCDWPSTTKRFPASDG</sequence>